<comment type="cofactor">
    <cofactor evidence="11">
        <name>Mg(2+)</name>
        <dbReference type="ChEBI" id="CHEBI:18420"/>
    </cofactor>
</comment>
<comment type="cofactor">
    <cofactor evidence="11">
        <name>NADPH</name>
        <dbReference type="ChEBI" id="CHEBI:57783"/>
    </cofactor>
</comment>
<evidence type="ECO:0000313" key="14">
    <source>
        <dbReference type="Proteomes" id="UP000243591"/>
    </source>
</evidence>
<feature type="binding site" evidence="11">
    <location>
        <begin position="99"/>
        <end position="101"/>
    </location>
    <ligand>
        <name>substrate</name>
    </ligand>
</feature>
<feature type="binding site" evidence="11">
    <location>
        <position position="99"/>
    </location>
    <ligand>
        <name>FMN</name>
        <dbReference type="ChEBI" id="CHEBI:58210"/>
    </ligand>
</feature>
<dbReference type="Gene3D" id="3.20.20.70">
    <property type="entry name" value="Aldolase class I"/>
    <property type="match status" value="1"/>
</dbReference>
<evidence type="ECO:0000256" key="2">
    <source>
        <dbReference type="ARBA" id="ARBA00022490"/>
    </source>
</evidence>
<evidence type="ECO:0000256" key="11">
    <source>
        <dbReference type="HAMAP-Rule" id="MF_00354"/>
    </source>
</evidence>
<dbReference type="GO" id="GO:0004452">
    <property type="term" value="F:isopentenyl-diphosphate delta-isomerase activity"/>
    <property type="evidence" value="ECO:0007669"/>
    <property type="project" value="UniProtKB-UniRule"/>
</dbReference>
<dbReference type="GO" id="GO:0000287">
    <property type="term" value="F:magnesium ion binding"/>
    <property type="evidence" value="ECO:0007669"/>
    <property type="project" value="UniProtKB-UniRule"/>
</dbReference>
<sequence length="359" mass="40001">MKMDANIERQRRKDEHVYFAVAQHQTKTTSQFDELELINDAVPMLNLADVDLSGEVAGLEFEIPLYINAMTGGSPHTEKLNGQLAEVAAATGLMMAVGSMHAAIREPELASTYSIVREKHPNGVLFANISADLTPEQAQKAVDILQADALQIHVNVAQELVMKEGSREFDHWLDNIAAIKEQVDVPIIVKEVGFGLARKTIMRLRDINVDIIDLAGKGGTDFARIENARRRDGKWDYFNDWGQTTAQSLIAIQSPNYVNMPYFASGGVRHPLDAIKCLALGAEAVGIAGVILAYLKEHDVEETIEWVETWKEQMKMIAVMVNAKNLSKLRKVPVITYGRLKEWGELRGVKLEQLAQRLM</sequence>
<keyword evidence="2 11" id="KW-0963">Cytoplasm</keyword>
<feature type="binding site" evidence="11">
    <location>
        <position position="220"/>
    </location>
    <ligand>
        <name>FMN</name>
        <dbReference type="ChEBI" id="CHEBI:58210"/>
    </ligand>
</feature>
<comment type="catalytic activity">
    <reaction evidence="11">
        <text>isopentenyl diphosphate = dimethylallyl diphosphate</text>
        <dbReference type="Rhea" id="RHEA:23284"/>
        <dbReference type="ChEBI" id="CHEBI:57623"/>
        <dbReference type="ChEBI" id="CHEBI:128769"/>
        <dbReference type="EC" id="5.3.3.2"/>
    </reaction>
</comment>
<accession>A0A291KEN9</accession>
<dbReference type="Pfam" id="PF01070">
    <property type="entry name" value="FMN_dh"/>
    <property type="match status" value="1"/>
</dbReference>
<protein>
    <recommendedName>
        <fullName evidence="11">Isopentenyl-diphosphate delta-isomerase</fullName>
        <shortName evidence="11">IPP isomerase</shortName>
        <ecNumber evidence="11">5.3.3.2</ecNumber>
    </recommendedName>
    <alternativeName>
        <fullName evidence="11">Isopentenyl diphosphate:dimethylallyl diphosphate isomerase</fullName>
    </alternativeName>
    <alternativeName>
        <fullName evidence="11">Isopentenyl pyrophosphate isomerase</fullName>
    </alternativeName>
    <alternativeName>
        <fullName evidence="11">Type 2 isopentenyl diphosphate isomerase</fullName>
        <shortName evidence="11">IDI-2</shortName>
    </alternativeName>
</protein>
<feature type="binding site" evidence="11">
    <location>
        <begin position="288"/>
        <end position="289"/>
    </location>
    <ligand>
        <name>FMN</name>
        <dbReference type="ChEBI" id="CHEBI:58210"/>
    </ligand>
</feature>
<evidence type="ECO:0000256" key="10">
    <source>
        <dbReference type="ARBA" id="ARBA00025810"/>
    </source>
</evidence>
<keyword evidence="6 11" id="KW-0460">Magnesium</keyword>
<evidence type="ECO:0000313" key="13">
    <source>
        <dbReference type="EMBL" id="ATF25418.1"/>
    </source>
</evidence>
<gene>
    <name evidence="11" type="primary">fni</name>
    <name evidence="13" type="ORF">CNY62_02855</name>
</gene>
<dbReference type="HAMAP" id="MF_00354">
    <property type="entry name" value="Idi_2"/>
    <property type="match status" value="1"/>
</dbReference>
<feature type="binding site" evidence="11">
    <location>
        <begin position="69"/>
        <end position="71"/>
    </location>
    <ligand>
        <name>FMN</name>
        <dbReference type="ChEBI" id="CHEBI:58210"/>
    </ligand>
</feature>
<dbReference type="NCBIfam" id="TIGR02151">
    <property type="entry name" value="IPP_isom_2"/>
    <property type="match status" value="1"/>
</dbReference>
<dbReference type="EMBL" id="CP023483">
    <property type="protein sequence ID" value="ATF25418.1"/>
    <property type="molecule type" value="Genomic_DNA"/>
</dbReference>
<reference evidence="13 14" key="1">
    <citation type="submission" date="2017-09" db="EMBL/GenBank/DDBJ databases">
        <title>Complete Genome Sequences of Two Strains of the Meat Spoilage Bacterium Brochothrix thermosphacta Isolated from Ground Chicken.</title>
        <authorList>
            <person name="Paoli G.C."/>
            <person name="Wijey C."/>
            <person name="Chen C.-Y."/>
            <person name="Nguyen L."/>
            <person name="Yan X."/>
            <person name="Irwin P.L."/>
        </authorList>
    </citation>
    <scope>NUCLEOTIDE SEQUENCE [LARGE SCALE GENOMIC DNA]</scope>
    <source>
        <strain evidence="13 14">BI</strain>
    </source>
</reference>
<organism evidence="13 14">
    <name type="scientific">Brochothrix thermosphacta</name>
    <name type="common">Microbacterium thermosphactum</name>
    <dbReference type="NCBI Taxonomy" id="2756"/>
    <lineage>
        <taxon>Bacteria</taxon>
        <taxon>Bacillati</taxon>
        <taxon>Bacillota</taxon>
        <taxon>Bacilli</taxon>
        <taxon>Bacillales</taxon>
        <taxon>Listeriaceae</taxon>
        <taxon>Brochothrix</taxon>
    </lineage>
</organism>
<keyword evidence="4 11" id="KW-0288">FMN</keyword>
<dbReference type="PIRSF" id="PIRSF003314">
    <property type="entry name" value="IPP_isomerase"/>
    <property type="match status" value="1"/>
</dbReference>
<dbReference type="AlphaFoldDB" id="A0A291KEN9"/>
<evidence type="ECO:0000256" key="7">
    <source>
        <dbReference type="ARBA" id="ARBA00022857"/>
    </source>
</evidence>
<evidence type="ECO:0000256" key="8">
    <source>
        <dbReference type="ARBA" id="ARBA00023229"/>
    </source>
</evidence>
<dbReference type="EC" id="5.3.3.2" evidence="11"/>
<feature type="binding site" evidence="11">
    <location>
        <position position="158"/>
    </location>
    <ligand>
        <name>substrate</name>
    </ligand>
</feature>
<comment type="function">
    <text evidence="11">Involved in the biosynthesis of isoprenoids. Catalyzes the 1,3-allylic rearrangement of the homoallylic substrate isopentenyl (IPP) to its allylic isomer, dimethylallyl diphosphate (DMAPP).</text>
</comment>
<dbReference type="InterPro" id="IPR011179">
    <property type="entry name" value="IPdP_isomerase"/>
</dbReference>
<comment type="cofactor">
    <cofactor evidence="1 11">
        <name>FMN</name>
        <dbReference type="ChEBI" id="CHEBI:58210"/>
    </cofactor>
</comment>
<comment type="similarity">
    <text evidence="11">Belongs to the IPP isomerase type 2 family.</text>
</comment>
<dbReference type="GO" id="GO:0005737">
    <property type="term" value="C:cytoplasm"/>
    <property type="evidence" value="ECO:0007669"/>
    <property type="project" value="UniProtKB-SubCell"/>
</dbReference>
<dbReference type="GO" id="GO:0010181">
    <property type="term" value="F:FMN binding"/>
    <property type="evidence" value="ECO:0007669"/>
    <property type="project" value="UniProtKB-UniRule"/>
</dbReference>
<dbReference type="InterPro" id="IPR000262">
    <property type="entry name" value="FMN-dep_DH"/>
</dbReference>
<dbReference type="Proteomes" id="UP000243591">
    <property type="component" value="Chromosome"/>
</dbReference>
<dbReference type="KEGG" id="bths:CNY62_02855"/>
<dbReference type="SUPFAM" id="SSF51395">
    <property type="entry name" value="FMN-linked oxidoreductases"/>
    <property type="match status" value="1"/>
</dbReference>
<keyword evidence="5 11" id="KW-0479">Metal-binding</keyword>
<comment type="subunit">
    <text evidence="10 11">Homooctamer. Dimer of tetramers.</text>
</comment>
<dbReference type="PANTHER" id="PTHR43665">
    <property type="entry name" value="ISOPENTENYL-DIPHOSPHATE DELTA-ISOMERASE"/>
    <property type="match status" value="1"/>
</dbReference>
<keyword evidence="9 11" id="KW-0413">Isomerase</keyword>
<proteinExistence type="inferred from homology"/>
<feature type="binding site" evidence="11">
    <location>
        <position position="128"/>
    </location>
    <ligand>
        <name>FMN</name>
        <dbReference type="ChEBI" id="CHEBI:58210"/>
    </ligand>
</feature>
<comment type="caution">
    <text evidence="11">Lacks conserved residue(s) required for the propagation of feature annotation.</text>
</comment>
<feature type="domain" description="FMN-dependent dehydrogenase" evidence="12">
    <location>
        <begin position="161"/>
        <end position="328"/>
    </location>
</feature>
<feature type="binding site" evidence="11">
    <location>
        <position position="190"/>
    </location>
    <ligand>
        <name>FMN</name>
        <dbReference type="ChEBI" id="CHEBI:58210"/>
    </ligand>
</feature>
<dbReference type="GO" id="GO:0070402">
    <property type="term" value="F:NADPH binding"/>
    <property type="evidence" value="ECO:0007669"/>
    <property type="project" value="UniProtKB-UniRule"/>
</dbReference>
<evidence type="ECO:0000256" key="5">
    <source>
        <dbReference type="ARBA" id="ARBA00022723"/>
    </source>
</evidence>
<dbReference type="OrthoDB" id="9795032at2"/>
<feature type="binding site" evidence="11">
    <location>
        <position position="159"/>
    </location>
    <ligand>
        <name>Mg(2+)</name>
        <dbReference type="ChEBI" id="CHEBI:18420"/>
    </ligand>
</feature>
<evidence type="ECO:0000256" key="3">
    <source>
        <dbReference type="ARBA" id="ARBA00022630"/>
    </source>
</evidence>
<evidence type="ECO:0000256" key="6">
    <source>
        <dbReference type="ARBA" id="ARBA00022842"/>
    </source>
</evidence>
<keyword evidence="8 11" id="KW-0414">Isoprene biosynthesis</keyword>
<feature type="binding site" evidence="11">
    <location>
        <begin position="12"/>
        <end position="13"/>
    </location>
    <ligand>
        <name>substrate</name>
    </ligand>
</feature>
<evidence type="ECO:0000256" key="1">
    <source>
        <dbReference type="ARBA" id="ARBA00001917"/>
    </source>
</evidence>
<evidence type="ECO:0000256" key="9">
    <source>
        <dbReference type="ARBA" id="ARBA00023235"/>
    </source>
</evidence>
<dbReference type="STRING" id="2756.BFR44_01030"/>
<keyword evidence="7 11" id="KW-0521">NADP</keyword>
<dbReference type="CDD" id="cd02811">
    <property type="entry name" value="IDI-2_FMN"/>
    <property type="match status" value="1"/>
</dbReference>
<dbReference type="GO" id="GO:0008299">
    <property type="term" value="P:isoprenoid biosynthetic process"/>
    <property type="evidence" value="ECO:0007669"/>
    <property type="project" value="UniProtKB-UniRule"/>
</dbReference>
<evidence type="ECO:0000259" key="12">
    <source>
        <dbReference type="Pfam" id="PF01070"/>
    </source>
</evidence>
<keyword evidence="14" id="KW-1185">Reference proteome</keyword>
<dbReference type="GO" id="GO:0016491">
    <property type="term" value="F:oxidoreductase activity"/>
    <property type="evidence" value="ECO:0007669"/>
    <property type="project" value="InterPro"/>
</dbReference>
<keyword evidence="3 11" id="KW-0285">Flavoprotein</keyword>
<evidence type="ECO:0000256" key="4">
    <source>
        <dbReference type="ARBA" id="ARBA00022643"/>
    </source>
</evidence>
<name>A0A291KEN9_BROTH</name>
<dbReference type="InterPro" id="IPR013785">
    <property type="entry name" value="Aldolase_TIM"/>
</dbReference>
<dbReference type="PANTHER" id="PTHR43665:SF1">
    <property type="entry name" value="ISOPENTENYL-DIPHOSPHATE DELTA-ISOMERASE"/>
    <property type="match status" value="1"/>
</dbReference>
<comment type="subcellular location">
    <subcellularLocation>
        <location evidence="11">Cytoplasm</location>
    </subcellularLocation>
</comment>
<feature type="binding site" evidence="11">
    <location>
        <begin position="267"/>
        <end position="269"/>
    </location>
    <ligand>
        <name>FMN</name>
        <dbReference type="ChEBI" id="CHEBI:58210"/>
    </ligand>
</feature>